<organism evidence="2 3">
    <name type="scientific">Allacma fusca</name>
    <dbReference type="NCBI Taxonomy" id="39272"/>
    <lineage>
        <taxon>Eukaryota</taxon>
        <taxon>Metazoa</taxon>
        <taxon>Ecdysozoa</taxon>
        <taxon>Arthropoda</taxon>
        <taxon>Hexapoda</taxon>
        <taxon>Collembola</taxon>
        <taxon>Symphypleona</taxon>
        <taxon>Sminthuridae</taxon>
        <taxon>Allacma</taxon>
    </lineage>
</organism>
<dbReference type="AlphaFoldDB" id="A0A8J2JFQ5"/>
<evidence type="ECO:0000256" key="1">
    <source>
        <dbReference type="SAM" id="MobiDB-lite"/>
    </source>
</evidence>
<gene>
    <name evidence="2" type="ORF">AFUS01_LOCUS8695</name>
</gene>
<comment type="caution">
    <text evidence="2">The sequence shown here is derived from an EMBL/GenBank/DDBJ whole genome shotgun (WGS) entry which is preliminary data.</text>
</comment>
<feature type="compositionally biased region" description="Polar residues" evidence="1">
    <location>
        <begin position="1"/>
        <end position="22"/>
    </location>
</feature>
<dbReference type="EMBL" id="CAJVCH010060777">
    <property type="protein sequence ID" value="CAG7719368.1"/>
    <property type="molecule type" value="Genomic_DNA"/>
</dbReference>
<proteinExistence type="predicted"/>
<keyword evidence="3" id="KW-1185">Reference proteome</keyword>
<evidence type="ECO:0000313" key="2">
    <source>
        <dbReference type="EMBL" id="CAG7719368.1"/>
    </source>
</evidence>
<sequence length="29" mass="3106">MSTSCDIRSIDGTTPQSGQSCFSRRARTG</sequence>
<name>A0A8J2JFQ5_9HEXA</name>
<dbReference type="Proteomes" id="UP000708208">
    <property type="component" value="Unassembled WGS sequence"/>
</dbReference>
<feature type="non-terminal residue" evidence="2">
    <location>
        <position position="1"/>
    </location>
</feature>
<protein>
    <submittedName>
        <fullName evidence="2">Uncharacterized protein</fullName>
    </submittedName>
</protein>
<evidence type="ECO:0000313" key="3">
    <source>
        <dbReference type="Proteomes" id="UP000708208"/>
    </source>
</evidence>
<reference evidence="2" key="1">
    <citation type="submission" date="2021-06" db="EMBL/GenBank/DDBJ databases">
        <authorList>
            <person name="Hodson N. C."/>
            <person name="Mongue J. A."/>
            <person name="Jaron S. K."/>
        </authorList>
    </citation>
    <scope>NUCLEOTIDE SEQUENCE</scope>
</reference>
<accession>A0A8J2JFQ5</accession>
<feature type="region of interest" description="Disordered" evidence="1">
    <location>
        <begin position="1"/>
        <end position="29"/>
    </location>
</feature>